<reference evidence="2" key="2">
    <citation type="submission" date="2023-05" db="EMBL/GenBank/DDBJ databases">
        <authorList>
            <consortium name="Lawrence Berkeley National Laboratory"/>
            <person name="Steindorff A."/>
            <person name="Hensen N."/>
            <person name="Bonometti L."/>
            <person name="Westerberg I."/>
            <person name="Brannstrom I.O."/>
            <person name="Guillou S."/>
            <person name="Cros-Aarteil S."/>
            <person name="Calhoun S."/>
            <person name="Haridas S."/>
            <person name="Kuo A."/>
            <person name="Mondo S."/>
            <person name="Pangilinan J."/>
            <person name="Riley R."/>
            <person name="Labutti K."/>
            <person name="Andreopoulos B."/>
            <person name="Lipzen A."/>
            <person name="Chen C."/>
            <person name="Yanf M."/>
            <person name="Daum C."/>
            <person name="Ng V."/>
            <person name="Clum A."/>
            <person name="Ohm R."/>
            <person name="Martin F."/>
            <person name="Silar P."/>
            <person name="Natvig D."/>
            <person name="Lalanne C."/>
            <person name="Gautier V."/>
            <person name="Ament-Velasquez S.L."/>
            <person name="Kruys A."/>
            <person name="Hutchinson M.I."/>
            <person name="Powell A.J."/>
            <person name="Barry K."/>
            <person name="Miller A.N."/>
            <person name="Grigoriev I.V."/>
            <person name="Debuchy R."/>
            <person name="Gladieux P."/>
            <person name="Thoren M.H."/>
            <person name="Johannesson H."/>
        </authorList>
    </citation>
    <scope>NUCLEOTIDE SEQUENCE</scope>
    <source>
        <strain evidence="2">CBS 103.79</strain>
    </source>
</reference>
<feature type="transmembrane region" description="Helical" evidence="1">
    <location>
        <begin position="6"/>
        <end position="25"/>
    </location>
</feature>
<evidence type="ECO:0000256" key="1">
    <source>
        <dbReference type="SAM" id="Phobius"/>
    </source>
</evidence>
<organism evidence="2 3">
    <name type="scientific">Staphylotrichum tortipilum</name>
    <dbReference type="NCBI Taxonomy" id="2831512"/>
    <lineage>
        <taxon>Eukaryota</taxon>
        <taxon>Fungi</taxon>
        <taxon>Dikarya</taxon>
        <taxon>Ascomycota</taxon>
        <taxon>Pezizomycotina</taxon>
        <taxon>Sordariomycetes</taxon>
        <taxon>Sordariomycetidae</taxon>
        <taxon>Sordariales</taxon>
        <taxon>Chaetomiaceae</taxon>
        <taxon>Staphylotrichum</taxon>
    </lineage>
</organism>
<keyword evidence="1" id="KW-1133">Transmembrane helix</keyword>
<feature type="non-terminal residue" evidence="2">
    <location>
        <position position="63"/>
    </location>
</feature>
<comment type="caution">
    <text evidence="2">The sequence shown here is derived from an EMBL/GenBank/DDBJ whole genome shotgun (WGS) entry which is preliminary data.</text>
</comment>
<gene>
    <name evidence="2" type="ORF">C8A05DRAFT_40124</name>
</gene>
<dbReference type="EMBL" id="MU856754">
    <property type="protein sequence ID" value="KAK3896367.1"/>
    <property type="molecule type" value="Genomic_DNA"/>
</dbReference>
<reference evidence="2" key="1">
    <citation type="journal article" date="2023" name="Mol. Phylogenet. Evol.">
        <title>Genome-scale phylogeny and comparative genomics of the fungal order Sordariales.</title>
        <authorList>
            <person name="Hensen N."/>
            <person name="Bonometti L."/>
            <person name="Westerberg I."/>
            <person name="Brannstrom I.O."/>
            <person name="Guillou S."/>
            <person name="Cros-Aarteil S."/>
            <person name="Calhoun S."/>
            <person name="Haridas S."/>
            <person name="Kuo A."/>
            <person name="Mondo S."/>
            <person name="Pangilinan J."/>
            <person name="Riley R."/>
            <person name="LaButti K."/>
            <person name="Andreopoulos B."/>
            <person name="Lipzen A."/>
            <person name="Chen C."/>
            <person name="Yan M."/>
            <person name="Daum C."/>
            <person name="Ng V."/>
            <person name="Clum A."/>
            <person name="Steindorff A."/>
            <person name="Ohm R.A."/>
            <person name="Martin F."/>
            <person name="Silar P."/>
            <person name="Natvig D.O."/>
            <person name="Lalanne C."/>
            <person name="Gautier V."/>
            <person name="Ament-Velasquez S.L."/>
            <person name="Kruys A."/>
            <person name="Hutchinson M.I."/>
            <person name="Powell A.J."/>
            <person name="Barry K."/>
            <person name="Miller A.N."/>
            <person name="Grigoriev I.V."/>
            <person name="Debuchy R."/>
            <person name="Gladieux P."/>
            <person name="Hiltunen Thoren M."/>
            <person name="Johannesson H."/>
        </authorList>
    </citation>
    <scope>NUCLEOTIDE SEQUENCE</scope>
    <source>
        <strain evidence="2">CBS 103.79</strain>
    </source>
</reference>
<protein>
    <submittedName>
        <fullName evidence="2">Uncharacterized protein</fullName>
    </submittedName>
</protein>
<sequence length="63" mass="7103">MSGFEVAGIVLGSIPLIVTAVEAYIKFMRDWGKIPSELKSLNRQLTTERAKLYNVLEQLLGYM</sequence>
<keyword evidence="3" id="KW-1185">Reference proteome</keyword>
<evidence type="ECO:0000313" key="2">
    <source>
        <dbReference type="EMBL" id="KAK3896367.1"/>
    </source>
</evidence>
<proteinExistence type="predicted"/>
<name>A0AAN6M999_9PEZI</name>
<evidence type="ECO:0000313" key="3">
    <source>
        <dbReference type="Proteomes" id="UP001303889"/>
    </source>
</evidence>
<keyword evidence="1" id="KW-0812">Transmembrane</keyword>
<keyword evidence="1" id="KW-0472">Membrane</keyword>
<accession>A0AAN6M999</accession>
<dbReference type="Proteomes" id="UP001303889">
    <property type="component" value="Unassembled WGS sequence"/>
</dbReference>
<dbReference type="AlphaFoldDB" id="A0AAN6M999"/>